<name>A0AAV6I9C1_9ERIC</name>
<dbReference type="AlphaFoldDB" id="A0AAV6I9C1"/>
<accession>A0AAV6I9C1</accession>
<evidence type="ECO:0000313" key="2">
    <source>
        <dbReference type="EMBL" id="KAG5523679.1"/>
    </source>
</evidence>
<evidence type="ECO:0000313" key="3">
    <source>
        <dbReference type="Proteomes" id="UP000823749"/>
    </source>
</evidence>
<evidence type="ECO:0000256" key="1">
    <source>
        <dbReference type="SAM" id="MobiDB-lite"/>
    </source>
</evidence>
<keyword evidence="3" id="KW-1185">Reference proteome</keyword>
<comment type="caution">
    <text evidence="2">The sequence shown here is derived from an EMBL/GenBank/DDBJ whole genome shotgun (WGS) entry which is preliminary data.</text>
</comment>
<dbReference type="Proteomes" id="UP000823749">
    <property type="component" value="Chromosome 11"/>
</dbReference>
<protein>
    <submittedName>
        <fullName evidence="2">Uncharacterized protein</fullName>
    </submittedName>
</protein>
<feature type="region of interest" description="Disordered" evidence="1">
    <location>
        <begin position="329"/>
        <end position="351"/>
    </location>
</feature>
<feature type="compositionally biased region" description="Low complexity" evidence="1">
    <location>
        <begin position="330"/>
        <end position="346"/>
    </location>
</feature>
<gene>
    <name evidence="2" type="ORF">RHGRI_030606</name>
</gene>
<feature type="compositionally biased region" description="Basic and acidic residues" evidence="1">
    <location>
        <begin position="18"/>
        <end position="32"/>
    </location>
</feature>
<proteinExistence type="predicted"/>
<dbReference type="EMBL" id="JACTNZ010000011">
    <property type="protein sequence ID" value="KAG5523679.1"/>
    <property type="molecule type" value="Genomic_DNA"/>
</dbReference>
<reference evidence="2" key="1">
    <citation type="submission" date="2020-08" db="EMBL/GenBank/DDBJ databases">
        <title>Plant Genome Project.</title>
        <authorList>
            <person name="Zhang R.-G."/>
        </authorList>
    </citation>
    <scope>NUCLEOTIDE SEQUENCE</scope>
    <source>
        <strain evidence="2">WSP0</strain>
        <tissue evidence="2">Leaf</tissue>
    </source>
</reference>
<sequence length="633" mass="68269">MPRRLAAETGAGVALLRVEPRPEGDESRERAPGQRSKGFRRVLVEEDRLWLQTTRFLVSVLNRGTHLGAQQSRTGAEFYSISVSEIRHTGTSSGAHQFRTGPEFCSIVDMAVHGGAVRSQQSRKSGNCGLEMGLMRCSYGHLSHCKALGLIPGPTPNRLGYFTQRNTGESTERSVLLASSRRSVQLCGTRSHLRAILAISDNGHGEFVKRFLSQSPWPMVQSHFNGALNTSKSAFDIPQADVLVDSEVELENVLVGIVSSTHPTSSVPQLGSVSSGMFDPIQEEGSDSEEVLMEVLQGVVSSTFEADSLNQQPRPAVPLGVSTIHPVTSADPVTVPDPATVPDTATSDQAVHDNFSGRNAAEHSIKSSSEKGNSSTTVVTSLAGLNENKYNRSTNLRPPTDLEACTNLRPTPADFRTFSWIRTCTAQIWSISELDQQTGTALDLTNLLGCYTAASEDTQLLGLHVVTVAAAVTVLKIFTQWTDSTIASELPEKGLGARNVLAPTSNCSSAFSGQNFVRLGALKNPHRHALEFPLLPVVGTFTHWICARAARLWCTAEGGGSPDIVGATNSDLIIVEVYGRPWVLASQPGGHRRHQGLSKGGPEIYFWPDWSQIWSPIAGQRVNLVVVLTGIIP</sequence>
<organism evidence="2 3">
    <name type="scientific">Rhododendron griersonianum</name>
    <dbReference type="NCBI Taxonomy" id="479676"/>
    <lineage>
        <taxon>Eukaryota</taxon>
        <taxon>Viridiplantae</taxon>
        <taxon>Streptophyta</taxon>
        <taxon>Embryophyta</taxon>
        <taxon>Tracheophyta</taxon>
        <taxon>Spermatophyta</taxon>
        <taxon>Magnoliopsida</taxon>
        <taxon>eudicotyledons</taxon>
        <taxon>Gunneridae</taxon>
        <taxon>Pentapetalae</taxon>
        <taxon>asterids</taxon>
        <taxon>Ericales</taxon>
        <taxon>Ericaceae</taxon>
        <taxon>Ericoideae</taxon>
        <taxon>Rhodoreae</taxon>
        <taxon>Rhododendron</taxon>
    </lineage>
</organism>
<feature type="region of interest" description="Disordered" evidence="1">
    <location>
        <begin position="1"/>
        <end position="36"/>
    </location>
</feature>